<evidence type="ECO:0000313" key="10">
    <source>
        <dbReference type="Proteomes" id="UP001279734"/>
    </source>
</evidence>
<feature type="domain" description="Protein kinase" evidence="8">
    <location>
        <begin position="98"/>
        <end position="379"/>
    </location>
</feature>
<protein>
    <recommendedName>
        <fullName evidence="8">Protein kinase domain-containing protein</fullName>
    </recommendedName>
</protein>
<dbReference type="Pfam" id="PF00069">
    <property type="entry name" value="Pkinase"/>
    <property type="match status" value="1"/>
</dbReference>
<gene>
    <name evidence="9" type="ORF">Nepgr_006335</name>
</gene>
<dbReference type="Gene3D" id="1.10.510.10">
    <property type="entry name" value="Transferase(Phosphotransferase) domain 1"/>
    <property type="match status" value="1"/>
</dbReference>
<evidence type="ECO:0000256" key="6">
    <source>
        <dbReference type="SAM" id="MobiDB-lite"/>
    </source>
</evidence>
<evidence type="ECO:0000313" key="9">
    <source>
        <dbReference type="EMBL" id="GMH04495.1"/>
    </source>
</evidence>
<keyword evidence="3" id="KW-0418">Kinase</keyword>
<comment type="caution">
    <text evidence="9">The sequence shown here is derived from an EMBL/GenBank/DDBJ whole genome shotgun (WGS) entry which is preliminary data.</text>
</comment>
<dbReference type="SMART" id="SM00220">
    <property type="entry name" value="S_TKc"/>
    <property type="match status" value="1"/>
</dbReference>
<dbReference type="PROSITE" id="PS00107">
    <property type="entry name" value="PROTEIN_KINASE_ATP"/>
    <property type="match status" value="1"/>
</dbReference>
<dbReference type="PROSITE" id="PS50011">
    <property type="entry name" value="PROTEIN_KINASE_DOM"/>
    <property type="match status" value="1"/>
</dbReference>
<dbReference type="GO" id="GO:0005524">
    <property type="term" value="F:ATP binding"/>
    <property type="evidence" value="ECO:0007669"/>
    <property type="project" value="UniProtKB-UniRule"/>
</dbReference>
<keyword evidence="7" id="KW-0812">Transmembrane</keyword>
<dbReference type="EMBL" id="BSYO01000005">
    <property type="protein sequence ID" value="GMH04495.1"/>
    <property type="molecule type" value="Genomic_DNA"/>
</dbReference>
<dbReference type="InterPro" id="IPR008271">
    <property type="entry name" value="Ser/Thr_kinase_AS"/>
</dbReference>
<evidence type="ECO:0000256" key="4">
    <source>
        <dbReference type="ARBA" id="ARBA00022840"/>
    </source>
</evidence>
<accession>A0AAD3S4Z0</accession>
<evidence type="ECO:0000256" key="2">
    <source>
        <dbReference type="ARBA" id="ARBA00022741"/>
    </source>
</evidence>
<feature type="compositionally biased region" description="Basic and acidic residues" evidence="6">
    <location>
        <begin position="413"/>
        <end position="430"/>
    </location>
</feature>
<dbReference type="PANTHER" id="PTHR46234">
    <property type="entry name" value="ALPHA/BETA-HYDROLASES SUPERFAMILY PROTEIN"/>
    <property type="match status" value="1"/>
</dbReference>
<dbReference type="InterPro" id="IPR017441">
    <property type="entry name" value="Protein_kinase_ATP_BS"/>
</dbReference>
<dbReference type="SUPFAM" id="SSF56112">
    <property type="entry name" value="Protein kinase-like (PK-like)"/>
    <property type="match status" value="1"/>
</dbReference>
<feature type="region of interest" description="Disordered" evidence="6">
    <location>
        <begin position="403"/>
        <end position="430"/>
    </location>
</feature>
<keyword evidence="7" id="KW-0472">Membrane</keyword>
<dbReference type="PROSITE" id="PS00108">
    <property type="entry name" value="PROTEIN_KINASE_ST"/>
    <property type="match status" value="1"/>
</dbReference>
<dbReference type="GO" id="GO:0016787">
    <property type="term" value="F:hydrolase activity"/>
    <property type="evidence" value="ECO:0007669"/>
    <property type="project" value="InterPro"/>
</dbReference>
<sequence length="718" mass="79839">MDNKKTKIVAVLLVFILIILTIVAAVQLGPSWIFFFIFGIVMTATFGIIIWLIIQCHLNQTKMIISEGQELRVDCSFLRKVAGVPIKFRYKELEQATDNFNSLVGRGASGSVFKGILNDGTHVAAKRIDSEERGEKEFRSEISAIASVQHVNLVRLIGYCIIPGGPRFLVYEFIQNGTLDGWIFPRRERSNKPGGCLPWRQRYKVAVDVAKALSYLHHDCRSRILHLDVKPENILLDDHYRAVVSDFGLSKLMGKEQSRIVTRARGTRGYLAPELILEQGISEKSDVYSYGMVVLEIIGGRRNVCQIDSRTWEYFPKIVIEKLKKGNVMEVVDRRLVESGGIEENEVRKLAYIALWCIQENARSRPSMTRVVDMLEGNLPVDEPPENQMIMVDLLLIDKEKPHNQKRPQASPTDDKSTQTNDTIKRERERGVLHPTRAALVANLEIISLITKRRIWKRWLSGTNMSLGGPSVASGGGTARRAFEFGRTYVVKPKGKHQATIVWLHGLGDNGASWSQILETLPLPNIKWICPTAPARPISLFGGFPSNAWFDVHDLREDGPDDMHGMDATAVHVANLLSTEPADIKIAVGGFSMGAATSLYYATCFISRKYGNGNPFSANLSAVVGLSGWLPCGKSLSDKIATDEAASRAASLPILLCHGTADDVVPFKFGEKSAQKLTSSGFRDVTFKSYNGLGHYTNPQEIDDVCNWLASKLNLDGR</sequence>
<dbReference type="InterPro" id="IPR011009">
    <property type="entry name" value="Kinase-like_dom_sf"/>
</dbReference>
<dbReference type="Pfam" id="PF02230">
    <property type="entry name" value="Abhydrolase_2"/>
    <property type="match status" value="1"/>
</dbReference>
<evidence type="ECO:0000256" key="1">
    <source>
        <dbReference type="ARBA" id="ARBA00022679"/>
    </source>
</evidence>
<evidence type="ECO:0000256" key="3">
    <source>
        <dbReference type="ARBA" id="ARBA00022777"/>
    </source>
</evidence>
<name>A0AAD3S4Z0_NEPGR</name>
<evidence type="ECO:0000256" key="5">
    <source>
        <dbReference type="PROSITE-ProRule" id="PRU10141"/>
    </source>
</evidence>
<keyword evidence="1" id="KW-0808">Transferase</keyword>
<dbReference type="Gene3D" id="3.30.200.20">
    <property type="entry name" value="Phosphorylase Kinase, domain 1"/>
    <property type="match status" value="1"/>
</dbReference>
<feature type="transmembrane region" description="Helical" evidence="7">
    <location>
        <begin position="32"/>
        <end position="54"/>
    </location>
</feature>
<proteinExistence type="predicted"/>
<dbReference type="FunFam" id="3.30.200.20:FF:000483">
    <property type="entry name" value="Putative receptor-like protein kinase"/>
    <property type="match status" value="1"/>
</dbReference>
<dbReference type="AlphaFoldDB" id="A0AAD3S4Z0"/>
<evidence type="ECO:0000256" key="7">
    <source>
        <dbReference type="SAM" id="Phobius"/>
    </source>
</evidence>
<dbReference type="GO" id="GO:0004672">
    <property type="term" value="F:protein kinase activity"/>
    <property type="evidence" value="ECO:0007669"/>
    <property type="project" value="InterPro"/>
</dbReference>
<feature type="binding site" evidence="5">
    <location>
        <position position="126"/>
    </location>
    <ligand>
        <name>ATP</name>
        <dbReference type="ChEBI" id="CHEBI:30616"/>
    </ligand>
</feature>
<evidence type="ECO:0000259" key="8">
    <source>
        <dbReference type="PROSITE" id="PS50011"/>
    </source>
</evidence>
<dbReference type="InterPro" id="IPR003140">
    <property type="entry name" value="PLipase/COase/thioEstase"/>
</dbReference>
<organism evidence="9 10">
    <name type="scientific">Nepenthes gracilis</name>
    <name type="common">Slender pitcher plant</name>
    <dbReference type="NCBI Taxonomy" id="150966"/>
    <lineage>
        <taxon>Eukaryota</taxon>
        <taxon>Viridiplantae</taxon>
        <taxon>Streptophyta</taxon>
        <taxon>Embryophyta</taxon>
        <taxon>Tracheophyta</taxon>
        <taxon>Spermatophyta</taxon>
        <taxon>Magnoliopsida</taxon>
        <taxon>eudicotyledons</taxon>
        <taxon>Gunneridae</taxon>
        <taxon>Pentapetalae</taxon>
        <taxon>Caryophyllales</taxon>
        <taxon>Nepenthaceae</taxon>
        <taxon>Nepenthes</taxon>
    </lineage>
</organism>
<dbReference type="InterPro" id="IPR000719">
    <property type="entry name" value="Prot_kinase_dom"/>
</dbReference>
<dbReference type="FunFam" id="1.10.510.10:FF:000537">
    <property type="entry name" value="Putative receptor-like protein kinase"/>
    <property type="match status" value="1"/>
</dbReference>
<dbReference type="InterPro" id="IPR029058">
    <property type="entry name" value="AB_hydrolase_fold"/>
</dbReference>
<keyword evidence="7" id="KW-1133">Transmembrane helix</keyword>
<dbReference type="SUPFAM" id="SSF53474">
    <property type="entry name" value="alpha/beta-Hydrolases"/>
    <property type="match status" value="1"/>
</dbReference>
<keyword evidence="4 5" id="KW-0067">ATP-binding</keyword>
<keyword evidence="2 5" id="KW-0547">Nucleotide-binding</keyword>
<dbReference type="Proteomes" id="UP001279734">
    <property type="component" value="Unassembled WGS sequence"/>
</dbReference>
<reference evidence="9" key="1">
    <citation type="submission" date="2023-05" db="EMBL/GenBank/DDBJ databases">
        <title>Nepenthes gracilis genome sequencing.</title>
        <authorList>
            <person name="Fukushima K."/>
        </authorList>
    </citation>
    <scope>NUCLEOTIDE SEQUENCE</scope>
    <source>
        <strain evidence="9">SING2019-196</strain>
    </source>
</reference>
<dbReference type="Gene3D" id="3.40.50.1820">
    <property type="entry name" value="alpha/beta hydrolase"/>
    <property type="match status" value="1"/>
</dbReference>
<keyword evidence="10" id="KW-1185">Reference proteome</keyword>
<feature type="transmembrane region" description="Helical" evidence="7">
    <location>
        <begin position="7"/>
        <end position="26"/>
    </location>
</feature>